<keyword evidence="10" id="KW-0560">Oxidoreductase</keyword>
<keyword evidence="11" id="KW-0408">Iron</keyword>
<evidence type="ECO:0000256" key="6">
    <source>
        <dbReference type="ARBA" id="ARBA00022643"/>
    </source>
</evidence>
<dbReference type="GO" id="GO:0004517">
    <property type="term" value="F:nitric-oxide synthase activity"/>
    <property type="evidence" value="ECO:0007669"/>
    <property type="project" value="UniProtKB-EC"/>
</dbReference>
<dbReference type="InterPro" id="IPR050607">
    <property type="entry name" value="NOS"/>
</dbReference>
<dbReference type="EC" id="1.14.13.39" evidence="4"/>
<evidence type="ECO:0000256" key="1">
    <source>
        <dbReference type="ARBA" id="ARBA00001917"/>
    </source>
</evidence>
<evidence type="ECO:0000313" key="13">
    <source>
        <dbReference type="Proteomes" id="UP001195483"/>
    </source>
</evidence>
<evidence type="ECO:0000256" key="3">
    <source>
        <dbReference type="ARBA" id="ARBA00006267"/>
    </source>
</evidence>
<keyword evidence="13" id="KW-1185">Reference proteome</keyword>
<dbReference type="Proteomes" id="UP001195483">
    <property type="component" value="Unassembled WGS sequence"/>
</dbReference>
<gene>
    <name evidence="12" type="ORF">CHS0354_042119</name>
</gene>
<comment type="cofactor">
    <cofactor evidence="2">
        <name>heme b</name>
        <dbReference type="ChEBI" id="CHEBI:60344"/>
    </cofactor>
</comment>
<comment type="cofactor">
    <cofactor evidence="1">
        <name>FMN</name>
        <dbReference type="ChEBI" id="CHEBI:58210"/>
    </cofactor>
</comment>
<keyword evidence="6" id="KW-0288">FMN</keyword>
<evidence type="ECO:0000313" key="12">
    <source>
        <dbReference type="EMBL" id="KAK3612610.1"/>
    </source>
</evidence>
<evidence type="ECO:0000256" key="7">
    <source>
        <dbReference type="ARBA" id="ARBA00022723"/>
    </source>
</evidence>
<accession>A0AAE0TNX3</accession>
<evidence type="ECO:0000256" key="9">
    <source>
        <dbReference type="ARBA" id="ARBA00022860"/>
    </source>
</evidence>
<dbReference type="GO" id="GO:0046872">
    <property type="term" value="F:metal ion binding"/>
    <property type="evidence" value="ECO:0007669"/>
    <property type="project" value="UniProtKB-KW"/>
</dbReference>
<keyword evidence="9" id="KW-0112">Calmodulin-binding</keyword>
<reference evidence="12" key="1">
    <citation type="journal article" date="2021" name="Genome Biol. Evol.">
        <title>A High-Quality Reference Genome for a Parasitic Bivalve with Doubly Uniparental Inheritance (Bivalvia: Unionida).</title>
        <authorList>
            <person name="Smith C.H."/>
        </authorList>
    </citation>
    <scope>NUCLEOTIDE SEQUENCE</scope>
    <source>
        <strain evidence="12">CHS0354</strain>
    </source>
</reference>
<evidence type="ECO:0000256" key="8">
    <source>
        <dbReference type="ARBA" id="ARBA00022857"/>
    </source>
</evidence>
<proteinExistence type="inferred from homology"/>
<dbReference type="SUPFAM" id="SSF52218">
    <property type="entry name" value="Flavoproteins"/>
    <property type="match status" value="1"/>
</dbReference>
<evidence type="ECO:0000256" key="5">
    <source>
        <dbReference type="ARBA" id="ARBA00022617"/>
    </source>
</evidence>
<keyword evidence="5" id="KW-0349">Heme</keyword>
<evidence type="ECO:0000256" key="11">
    <source>
        <dbReference type="ARBA" id="ARBA00023004"/>
    </source>
</evidence>
<dbReference type="GO" id="GO:0005516">
    <property type="term" value="F:calmodulin binding"/>
    <property type="evidence" value="ECO:0007669"/>
    <property type="project" value="UniProtKB-KW"/>
</dbReference>
<dbReference type="Gene3D" id="3.40.50.360">
    <property type="match status" value="1"/>
</dbReference>
<reference evidence="12" key="2">
    <citation type="journal article" date="2021" name="Genome Biol. Evol.">
        <title>Developing a high-quality reference genome for a parasitic bivalve with doubly uniparental inheritance (Bivalvia: Unionida).</title>
        <authorList>
            <person name="Smith C.H."/>
        </authorList>
    </citation>
    <scope>NUCLEOTIDE SEQUENCE</scope>
    <source>
        <strain evidence="12">CHS0354</strain>
        <tissue evidence="12">Mantle</tissue>
    </source>
</reference>
<dbReference type="EMBL" id="JAEAOA010002353">
    <property type="protein sequence ID" value="KAK3612610.1"/>
    <property type="molecule type" value="Genomic_DNA"/>
</dbReference>
<protein>
    <recommendedName>
        <fullName evidence="4">nitric-oxide synthase (NADPH)</fullName>
        <ecNumber evidence="4">1.14.13.39</ecNumber>
    </recommendedName>
</protein>
<keyword evidence="8" id="KW-0521">NADP</keyword>
<comment type="similarity">
    <text evidence="3">Belongs to the NOS family.</text>
</comment>
<dbReference type="PANTHER" id="PTHR43410">
    <property type="entry name" value="NITRIC OXIDE SYNTHASE OXYGENASE"/>
    <property type="match status" value="1"/>
</dbReference>
<evidence type="ECO:0000256" key="4">
    <source>
        <dbReference type="ARBA" id="ARBA00012989"/>
    </source>
</evidence>
<dbReference type="InterPro" id="IPR029039">
    <property type="entry name" value="Flavoprotein-like_sf"/>
</dbReference>
<dbReference type="PANTHER" id="PTHR43410:SF1">
    <property type="entry name" value="NITRIC OXIDE SYNTHASE"/>
    <property type="match status" value="1"/>
</dbReference>
<evidence type="ECO:0000256" key="2">
    <source>
        <dbReference type="ARBA" id="ARBA00001970"/>
    </source>
</evidence>
<keyword evidence="7" id="KW-0479">Metal-binding</keyword>
<organism evidence="12 13">
    <name type="scientific">Potamilus streckersoni</name>
    <dbReference type="NCBI Taxonomy" id="2493646"/>
    <lineage>
        <taxon>Eukaryota</taxon>
        <taxon>Metazoa</taxon>
        <taxon>Spiralia</taxon>
        <taxon>Lophotrochozoa</taxon>
        <taxon>Mollusca</taxon>
        <taxon>Bivalvia</taxon>
        <taxon>Autobranchia</taxon>
        <taxon>Heteroconchia</taxon>
        <taxon>Palaeoheterodonta</taxon>
        <taxon>Unionida</taxon>
        <taxon>Unionoidea</taxon>
        <taxon>Unionidae</taxon>
        <taxon>Ambleminae</taxon>
        <taxon>Lampsilini</taxon>
        <taxon>Potamilus</taxon>
    </lineage>
</organism>
<sequence length="63" mass="7252">MGRILAKRVKCTIIYATETGKSEGFARTLYQIFKHAFDAKLCWGLCISRLINQYQPRTANELL</sequence>
<comment type="caution">
    <text evidence="12">The sequence shown here is derived from an EMBL/GenBank/DDBJ whole genome shotgun (WGS) entry which is preliminary data.</text>
</comment>
<reference evidence="12" key="3">
    <citation type="submission" date="2023-05" db="EMBL/GenBank/DDBJ databases">
        <authorList>
            <person name="Smith C.H."/>
        </authorList>
    </citation>
    <scope>NUCLEOTIDE SEQUENCE</scope>
    <source>
        <strain evidence="12">CHS0354</strain>
        <tissue evidence="12">Mantle</tissue>
    </source>
</reference>
<dbReference type="AlphaFoldDB" id="A0AAE0TNX3"/>
<name>A0AAE0TNX3_9BIVA</name>
<evidence type="ECO:0000256" key="10">
    <source>
        <dbReference type="ARBA" id="ARBA00023002"/>
    </source>
</evidence>
<keyword evidence="6" id="KW-0285">Flavoprotein</keyword>